<keyword evidence="2" id="KW-1185">Reference proteome</keyword>
<reference evidence="1 2" key="2">
    <citation type="journal article" date="2012" name="Stand. Genomic Sci.">
        <title>Complete genome sequence of the aquatic bacterium Runella slithyformis type strain (LSU 4(T)).</title>
        <authorList>
            <person name="Copeland A."/>
            <person name="Zhang X."/>
            <person name="Misra M."/>
            <person name="Lapidus A."/>
            <person name="Nolan M."/>
            <person name="Lucas S."/>
            <person name="Deshpande S."/>
            <person name="Cheng J.F."/>
            <person name="Tapia R."/>
            <person name="Goodwin L.A."/>
            <person name="Pitluck S."/>
            <person name="Liolios K."/>
            <person name="Pagani I."/>
            <person name="Ivanova N."/>
            <person name="Mikhailova N."/>
            <person name="Pati A."/>
            <person name="Chen A."/>
            <person name="Palaniappan K."/>
            <person name="Land M."/>
            <person name="Hauser L."/>
            <person name="Pan C."/>
            <person name="Jeffries C.D."/>
            <person name="Detter J.C."/>
            <person name="Brambilla E.M."/>
            <person name="Rohde M."/>
            <person name="Djao O.D."/>
            <person name="Goker M."/>
            <person name="Sikorski J."/>
            <person name="Tindall B.J."/>
            <person name="Woyke T."/>
            <person name="Bristow J."/>
            <person name="Eisen J.A."/>
            <person name="Markowitz V."/>
            <person name="Hugenholtz P."/>
            <person name="Kyrpides N.C."/>
            <person name="Klenk H.P."/>
            <person name="Mavromatis K."/>
        </authorList>
    </citation>
    <scope>NUCLEOTIDE SEQUENCE [LARGE SCALE GENOMIC DNA]</scope>
    <source>
        <strain evidence="2">ATCC 29530 / DSM 19594 / LMG 11500 / NCIMB 11436 / LSU 4</strain>
    </source>
</reference>
<evidence type="ECO:0000313" key="2">
    <source>
        <dbReference type="Proteomes" id="UP000000493"/>
    </source>
</evidence>
<name>A0A7U3ZM60_RUNSL</name>
<dbReference type="Proteomes" id="UP000000493">
    <property type="component" value="Chromosome"/>
</dbReference>
<protein>
    <submittedName>
        <fullName evidence="1">Uncharacterized protein</fullName>
    </submittedName>
</protein>
<proteinExistence type="predicted"/>
<reference evidence="2" key="1">
    <citation type="submission" date="2011-06" db="EMBL/GenBank/DDBJ databases">
        <title>The complete genome of chromosome of Runella slithyformis DSM 19594.</title>
        <authorList>
            <consortium name="US DOE Joint Genome Institute (JGI-PGF)"/>
            <person name="Lucas S."/>
            <person name="Han J."/>
            <person name="Lapidus A."/>
            <person name="Bruce D."/>
            <person name="Goodwin L."/>
            <person name="Pitluck S."/>
            <person name="Peters L."/>
            <person name="Kyrpides N."/>
            <person name="Mavromatis K."/>
            <person name="Ivanova N."/>
            <person name="Ovchinnikova G."/>
            <person name="Zhang X."/>
            <person name="Misra M."/>
            <person name="Detter J.C."/>
            <person name="Tapia R."/>
            <person name="Han C."/>
            <person name="Land M."/>
            <person name="Hauser L."/>
            <person name="Markowitz V."/>
            <person name="Cheng J.-F."/>
            <person name="Hugenholtz P."/>
            <person name="Woyke T."/>
            <person name="Wu D."/>
            <person name="Tindall B."/>
            <person name="Faehrich R."/>
            <person name="Brambilla E."/>
            <person name="Klenk H.-P."/>
            <person name="Eisen J.A."/>
        </authorList>
    </citation>
    <scope>NUCLEOTIDE SEQUENCE [LARGE SCALE GENOMIC DNA]</scope>
    <source>
        <strain evidence="2">ATCC 29530 / DSM 19594 / LMG 11500 / NCIMB 11436 / LSU 4</strain>
    </source>
</reference>
<dbReference type="AlphaFoldDB" id="A0A7U3ZM60"/>
<gene>
    <name evidence="1" type="ordered locus">Runsl_3236</name>
</gene>
<organism evidence="1 2">
    <name type="scientific">Runella slithyformis (strain ATCC 29530 / DSM 19594 / LMG 11500 / NCIMB 11436 / LSU 4)</name>
    <dbReference type="NCBI Taxonomy" id="761193"/>
    <lineage>
        <taxon>Bacteria</taxon>
        <taxon>Pseudomonadati</taxon>
        <taxon>Bacteroidota</taxon>
        <taxon>Cytophagia</taxon>
        <taxon>Cytophagales</taxon>
        <taxon>Spirosomataceae</taxon>
        <taxon>Runella</taxon>
    </lineage>
</organism>
<evidence type="ECO:0000313" key="1">
    <source>
        <dbReference type="EMBL" id="AEI49613.1"/>
    </source>
</evidence>
<sequence length="37" mass="4253">MYLLRSFLKPEIPLLLGLNKIDANNGRAKKTDQSRTH</sequence>
<dbReference type="EMBL" id="CP002859">
    <property type="protein sequence ID" value="AEI49613.1"/>
    <property type="molecule type" value="Genomic_DNA"/>
</dbReference>
<accession>A0A7U3ZM60</accession>
<dbReference type="KEGG" id="rsi:Runsl_3236"/>